<feature type="region of interest" description="Disordered" evidence="1">
    <location>
        <begin position="679"/>
        <end position="748"/>
    </location>
</feature>
<evidence type="ECO:0000259" key="2">
    <source>
        <dbReference type="Pfam" id="PF24630"/>
    </source>
</evidence>
<keyword evidence="4" id="KW-1185">Reference proteome</keyword>
<gene>
    <name evidence="3" type="ORF">BOKJ2_LOCUS8560</name>
</gene>
<evidence type="ECO:0000313" key="3">
    <source>
        <dbReference type="EMBL" id="CAD5219670.1"/>
    </source>
</evidence>
<dbReference type="InterPro" id="IPR056242">
    <property type="entry name" value="PIN_TASOR"/>
</dbReference>
<reference evidence="3" key="1">
    <citation type="submission" date="2020-09" db="EMBL/GenBank/DDBJ databases">
        <authorList>
            <person name="Kikuchi T."/>
        </authorList>
    </citation>
    <scope>NUCLEOTIDE SEQUENCE</scope>
    <source>
        <strain evidence="3">SH1</strain>
    </source>
</reference>
<protein>
    <recommendedName>
        <fullName evidence="2">TASOR PIN domain-containing protein</fullName>
    </recommendedName>
</protein>
<dbReference type="InterPro" id="IPR046432">
    <property type="entry name" value="TASOR"/>
</dbReference>
<feature type="region of interest" description="Disordered" evidence="1">
    <location>
        <begin position="768"/>
        <end position="788"/>
    </location>
</feature>
<dbReference type="Proteomes" id="UP000783686">
    <property type="component" value="Unassembled WGS sequence"/>
</dbReference>
<comment type="caution">
    <text evidence="3">The sequence shown here is derived from an EMBL/GenBank/DDBJ whole genome shotgun (WGS) entry which is preliminary data.</text>
</comment>
<dbReference type="GO" id="GO:0045814">
    <property type="term" value="P:negative regulation of gene expression, epigenetic"/>
    <property type="evidence" value="ECO:0007669"/>
    <property type="project" value="InterPro"/>
</dbReference>
<feature type="domain" description="TASOR PIN" evidence="2">
    <location>
        <begin position="792"/>
        <end position="906"/>
    </location>
</feature>
<dbReference type="OrthoDB" id="5960959at2759"/>
<dbReference type="Proteomes" id="UP000614601">
    <property type="component" value="Unassembled WGS sequence"/>
</dbReference>
<feature type="region of interest" description="Disordered" evidence="1">
    <location>
        <begin position="434"/>
        <end position="454"/>
    </location>
</feature>
<feature type="compositionally biased region" description="Polar residues" evidence="1">
    <location>
        <begin position="768"/>
        <end position="785"/>
    </location>
</feature>
<dbReference type="Pfam" id="PF24630">
    <property type="entry name" value="PIN_TASOR"/>
    <property type="match status" value="1"/>
</dbReference>
<organism evidence="3 4">
    <name type="scientific">Bursaphelenchus okinawaensis</name>
    <dbReference type="NCBI Taxonomy" id="465554"/>
    <lineage>
        <taxon>Eukaryota</taxon>
        <taxon>Metazoa</taxon>
        <taxon>Ecdysozoa</taxon>
        <taxon>Nematoda</taxon>
        <taxon>Chromadorea</taxon>
        <taxon>Rhabditida</taxon>
        <taxon>Tylenchina</taxon>
        <taxon>Tylenchomorpha</taxon>
        <taxon>Aphelenchoidea</taxon>
        <taxon>Aphelenchoididae</taxon>
        <taxon>Bursaphelenchus</taxon>
    </lineage>
</organism>
<evidence type="ECO:0000313" key="4">
    <source>
        <dbReference type="Proteomes" id="UP000614601"/>
    </source>
</evidence>
<dbReference type="PANTHER" id="PTHR16207:SF11">
    <property type="entry name" value="SET DOMAIN-CONTAINING PROTEIN"/>
    <property type="match status" value="1"/>
</dbReference>
<evidence type="ECO:0000256" key="1">
    <source>
        <dbReference type="SAM" id="MobiDB-lite"/>
    </source>
</evidence>
<dbReference type="EMBL" id="CAJFDH010000004">
    <property type="protein sequence ID" value="CAD5219670.1"/>
    <property type="molecule type" value="Genomic_DNA"/>
</dbReference>
<dbReference type="GO" id="GO:0005654">
    <property type="term" value="C:nucleoplasm"/>
    <property type="evidence" value="ECO:0007669"/>
    <property type="project" value="TreeGrafter"/>
</dbReference>
<accession>A0A811KV40</accession>
<dbReference type="PANTHER" id="PTHR16207">
    <property type="entry name" value="SET DOMAIN-CONTAINING PROTEIN"/>
    <property type="match status" value="1"/>
</dbReference>
<dbReference type="EMBL" id="CAJFCW020000004">
    <property type="protein sequence ID" value="CAG9112760.1"/>
    <property type="molecule type" value="Genomic_DNA"/>
</dbReference>
<name>A0A811KV40_9BILA</name>
<dbReference type="AlphaFoldDB" id="A0A811KV40"/>
<proteinExistence type="predicted"/>
<sequence>MIDTDGFCVPQSPNYRNNEILDNFHFQSLSLTDSRIADVVMNPIWENLCCWANKGFIRFINAKECVNNVLHHKFYMKQQELAQNGIPADPVFGFLCLTGINQKEEVDYCRFGVKTGIMFNGEIGDANEGVYLSRFADVVHPGFYLNDQPIKILICRVLLGQTKKIAPLSNKAGWSMIPDKTKNSHICNDPPLRLSEQPPHIRFRHSQMFVYEYDEAGRATVDRPSTILPLAVASIEITMPGPDLLSIPALKNYNSIAWNGTLQMQTQTIKHVTLHSHFQHLLYVGPPTGLDNFNVPYVFSYSKILAYKPLNTLLNDDKIGILMKCPEVVLRNQDKSEVFVQYYVMKCDESEHFEDLCVLLKREGVLGYKRLGNGTRIFLIPSGGLSLKMGLTNYENTVLHCLFFSDRSYEYLNEKVNIIGHYLPVEPQEITAEKKNSTVKRPNSESPLIPDDPKLPEFQKQPDLQKLCNVHPEPPRVHNGLSRPITTSIRLPDLTKPPPTFVPPDLTTPPPNLAHLPPNMNNHLIRSPVMAQPPTNMNKPPPNMLTSTVQPPPNLTTLSPNLTTPPPDFSKPPPNIGLKPGTAPQHIDRNVLYASSLCRKRMPEPSVAAPPLPKVRRDDQPQQNIDNVIQQLKDEDKQSLLKDPRMMALKQRDPERFVEVVKEKCMMSRVQMNQLRAPQKNASVGLVPARRPGVPTPQTIVLNDDNDRPSQSAKSSHTNIPKASVAPTSSATTKTEDVTSIGQPIQPMKMDNSALSGILCGKWFSGDEGSSSNSAKPGTSRSQTPNHKEVVVIMDPDLVIGNTLSVVQLNDLLHAATERNSQSPIKIKILWHCCNQEWLEANKDNNKDLVKTQRAKSLFNLVHNYRTAGLIKDMEHHLCDQGVRSGKKYLICCMNTKRKYSEARVPFMSAHIIPDTEIGKTFLTNHCELITPEALKNSIFIL</sequence>
<feature type="compositionally biased region" description="Polar residues" evidence="1">
    <location>
        <begin position="709"/>
        <end position="743"/>
    </location>
</feature>